<keyword evidence="1" id="KW-0812">Transmembrane</keyword>
<evidence type="ECO:0000256" key="1">
    <source>
        <dbReference type="SAM" id="Phobius"/>
    </source>
</evidence>
<dbReference type="KEGG" id="aagg:ETAA8_64160"/>
<feature type="transmembrane region" description="Helical" evidence="1">
    <location>
        <begin position="6"/>
        <end position="26"/>
    </location>
</feature>
<dbReference type="OrthoDB" id="769710at2"/>
<evidence type="ECO:0000313" key="3">
    <source>
        <dbReference type="Proteomes" id="UP000315017"/>
    </source>
</evidence>
<reference evidence="2 3" key="1">
    <citation type="submission" date="2019-02" db="EMBL/GenBank/DDBJ databases">
        <title>Deep-cultivation of Planctomycetes and their phenomic and genomic characterization uncovers novel biology.</title>
        <authorList>
            <person name="Wiegand S."/>
            <person name="Jogler M."/>
            <person name="Boedeker C."/>
            <person name="Pinto D."/>
            <person name="Vollmers J."/>
            <person name="Rivas-Marin E."/>
            <person name="Kohn T."/>
            <person name="Peeters S.H."/>
            <person name="Heuer A."/>
            <person name="Rast P."/>
            <person name="Oberbeckmann S."/>
            <person name="Bunk B."/>
            <person name="Jeske O."/>
            <person name="Meyerdierks A."/>
            <person name="Storesund J.E."/>
            <person name="Kallscheuer N."/>
            <person name="Luecker S."/>
            <person name="Lage O.M."/>
            <person name="Pohl T."/>
            <person name="Merkel B.J."/>
            <person name="Hornburger P."/>
            <person name="Mueller R.-W."/>
            <person name="Bruemmer F."/>
            <person name="Labrenz M."/>
            <person name="Spormann A.M."/>
            <person name="Op den Camp H."/>
            <person name="Overmann J."/>
            <person name="Amann R."/>
            <person name="Jetten M.S.M."/>
            <person name="Mascher T."/>
            <person name="Medema M.H."/>
            <person name="Devos D.P."/>
            <person name="Kaster A.-K."/>
            <person name="Ovreas L."/>
            <person name="Rohde M."/>
            <person name="Galperin M.Y."/>
            <person name="Jogler C."/>
        </authorList>
    </citation>
    <scope>NUCLEOTIDE SEQUENCE [LARGE SCALE GENOMIC DNA]</scope>
    <source>
        <strain evidence="2 3">ETA_A8</strain>
    </source>
</reference>
<proteinExistence type="predicted"/>
<keyword evidence="1" id="KW-0472">Membrane</keyword>
<accession>A0A517YM16</accession>
<gene>
    <name evidence="2" type="ORF">ETAA8_64160</name>
</gene>
<dbReference type="Proteomes" id="UP000315017">
    <property type="component" value="Chromosome"/>
</dbReference>
<feature type="transmembrane region" description="Helical" evidence="1">
    <location>
        <begin position="38"/>
        <end position="60"/>
    </location>
</feature>
<feature type="transmembrane region" description="Helical" evidence="1">
    <location>
        <begin position="91"/>
        <end position="111"/>
    </location>
</feature>
<keyword evidence="1" id="KW-1133">Transmembrane helix</keyword>
<sequence length="116" mass="12420">MIIWTGWGFLVAIITFGTCLIAQYVVDAKLGAGYYSAHPWVVGLALVIGGIASSLVGFMLKARGDRQVIDSITGEEFTIDNSHHSFFFVPMHWAGLAVAAIGIGTAIFDLARMKTG</sequence>
<dbReference type="AlphaFoldDB" id="A0A517YM16"/>
<dbReference type="EMBL" id="CP036274">
    <property type="protein sequence ID" value="QDU31263.1"/>
    <property type="molecule type" value="Genomic_DNA"/>
</dbReference>
<organism evidence="2 3">
    <name type="scientific">Anatilimnocola aggregata</name>
    <dbReference type="NCBI Taxonomy" id="2528021"/>
    <lineage>
        <taxon>Bacteria</taxon>
        <taxon>Pseudomonadati</taxon>
        <taxon>Planctomycetota</taxon>
        <taxon>Planctomycetia</taxon>
        <taxon>Pirellulales</taxon>
        <taxon>Pirellulaceae</taxon>
        <taxon>Anatilimnocola</taxon>
    </lineage>
</organism>
<name>A0A517YM16_9BACT</name>
<dbReference type="RefSeq" id="WP_145098107.1">
    <property type="nucleotide sequence ID" value="NZ_CP036274.1"/>
</dbReference>
<evidence type="ECO:0000313" key="2">
    <source>
        <dbReference type="EMBL" id="QDU31263.1"/>
    </source>
</evidence>
<keyword evidence="3" id="KW-1185">Reference proteome</keyword>
<protein>
    <submittedName>
        <fullName evidence="2">Uncharacterized protein</fullName>
    </submittedName>
</protein>